<dbReference type="InterPro" id="IPR020288">
    <property type="entry name" value="Sheath_initiator"/>
</dbReference>
<dbReference type="SUPFAM" id="SSF160719">
    <property type="entry name" value="gpW/gp25-like"/>
    <property type="match status" value="1"/>
</dbReference>
<evidence type="ECO:0000313" key="1">
    <source>
        <dbReference type="EMBL" id="CAC96517.1"/>
    </source>
</evidence>
<dbReference type="Pfam" id="PF10934">
    <property type="entry name" value="Sheath_initiator"/>
    <property type="match status" value="1"/>
</dbReference>
<dbReference type="RefSeq" id="WP_010990898.1">
    <property type="nucleotide sequence ID" value="NC_003212.1"/>
</dbReference>
<organism evidence="1 2">
    <name type="scientific">Listeria innocua serovar 6a (strain ATCC BAA-680 / CLIP 11262)</name>
    <dbReference type="NCBI Taxonomy" id="272626"/>
    <lineage>
        <taxon>Bacteria</taxon>
        <taxon>Bacillati</taxon>
        <taxon>Bacillota</taxon>
        <taxon>Bacilli</taxon>
        <taxon>Bacillales</taxon>
        <taxon>Listeriaceae</taxon>
        <taxon>Listeria</taxon>
    </lineage>
</organism>
<dbReference type="HOGENOM" id="CLU_141574_0_0_9"/>
<dbReference type="KEGG" id="lin:lin1286"/>
<dbReference type="STRING" id="272626.gene:17565617"/>
<name>Q92CA4_LISIN</name>
<dbReference type="EMBL" id="AL596168">
    <property type="protein sequence ID" value="CAC96517.1"/>
    <property type="molecule type" value="Genomic_DNA"/>
</dbReference>
<proteinExistence type="predicted"/>
<dbReference type="AlphaFoldDB" id="Q92CA4"/>
<accession>Q92CA4</accession>
<gene>
    <name evidence="1" type="ordered locus">lin1286</name>
</gene>
<dbReference type="Proteomes" id="UP000002513">
    <property type="component" value="Chromosome"/>
</dbReference>
<reference evidence="1 2" key="1">
    <citation type="journal article" date="2001" name="Science">
        <title>Comparative genomics of Listeria species.</title>
        <authorList>
            <person name="Glaser P."/>
            <person name="Frangeul L."/>
            <person name="Buchrieser C."/>
            <person name="Rusniok C."/>
            <person name="Amend A."/>
            <person name="Baquero F."/>
            <person name="Berche P."/>
            <person name="Bloecker H."/>
            <person name="Brandt P."/>
            <person name="Chakraborty T."/>
            <person name="Charbit A."/>
            <person name="Chetouani F."/>
            <person name="Couve E."/>
            <person name="de Daruvar A."/>
            <person name="Dehoux P."/>
            <person name="Domann E."/>
            <person name="Dominguez-Bernal G."/>
            <person name="Duchaud E."/>
            <person name="Durant L."/>
            <person name="Dussurget O."/>
            <person name="Entian K.-D."/>
            <person name="Fsihi H."/>
            <person name="Garcia-del Portillo F."/>
            <person name="Garrido P."/>
            <person name="Gautier L."/>
            <person name="Goebel W."/>
            <person name="Gomez-Lopez N."/>
            <person name="Hain T."/>
            <person name="Hauf J."/>
            <person name="Jackson D."/>
            <person name="Jones L.-M."/>
            <person name="Kaerst U."/>
            <person name="Kreft J."/>
            <person name="Kuhn M."/>
            <person name="Kunst F."/>
            <person name="Kurapkat G."/>
            <person name="Madueno E."/>
            <person name="Maitournam A."/>
            <person name="Mata Vicente J."/>
            <person name="Ng E."/>
            <person name="Nedjari H."/>
            <person name="Nordsiek G."/>
            <person name="Novella S."/>
            <person name="de Pablos B."/>
            <person name="Perez-Diaz J.-C."/>
            <person name="Purcell R."/>
            <person name="Remmel B."/>
            <person name="Rose M."/>
            <person name="Schlueter T."/>
            <person name="Simoes N."/>
            <person name="Tierrez A."/>
            <person name="Vazquez-Boland J.-A."/>
            <person name="Voss H."/>
            <person name="Wehland J."/>
            <person name="Cossart P."/>
        </authorList>
    </citation>
    <scope>NUCLEOTIDE SEQUENCE [LARGE SCALE GENOMIC DNA]</scope>
    <source>
        <strain evidence="2">ATCC BAA-680 / CLIP 11262</strain>
    </source>
</reference>
<sequence>MSTPEIEIDNDDLEAFETISKTYEIDFVNKKMTGRIIDGLEAIRQFVHLAIQVSRFKYPAYSDDYGSELFDLITDEESTEELIEIEIPRLISEAIEYDDRIEVVDNFVIEKVSGSFHISFDVTTSEGVLEVQEVI</sequence>
<dbReference type="PIR" id="AE1593">
    <property type="entry name" value="AE1593"/>
</dbReference>
<evidence type="ECO:0000313" key="2">
    <source>
        <dbReference type="Proteomes" id="UP000002513"/>
    </source>
</evidence>
<dbReference type="eggNOG" id="COG3628">
    <property type="taxonomic scope" value="Bacteria"/>
</dbReference>
<protein>
    <submittedName>
        <fullName evidence="1">Lin1286 protein</fullName>
    </submittedName>
</protein>